<feature type="compositionally biased region" description="Pro residues" evidence="2">
    <location>
        <begin position="166"/>
        <end position="176"/>
    </location>
</feature>
<feature type="transmembrane region" description="Helical" evidence="3">
    <location>
        <begin position="66"/>
        <end position="91"/>
    </location>
</feature>
<name>A0A914I836_GLORO</name>
<dbReference type="GO" id="GO:0042302">
    <property type="term" value="F:structural constituent of cuticle"/>
    <property type="evidence" value="ECO:0007669"/>
    <property type="project" value="InterPro"/>
</dbReference>
<feature type="compositionally biased region" description="Low complexity" evidence="2">
    <location>
        <begin position="286"/>
        <end position="301"/>
    </location>
</feature>
<keyword evidence="3" id="KW-0812">Transmembrane</keyword>
<evidence type="ECO:0000313" key="6">
    <source>
        <dbReference type="WBParaSite" id="Gr19_v10_g8355.t1"/>
    </source>
</evidence>
<keyword evidence="3" id="KW-0472">Membrane</keyword>
<reference evidence="6" key="1">
    <citation type="submission" date="2022-11" db="UniProtKB">
        <authorList>
            <consortium name="WormBaseParasite"/>
        </authorList>
    </citation>
    <scope>IDENTIFICATION</scope>
</reference>
<dbReference type="Pfam" id="PF01484">
    <property type="entry name" value="Col_cuticle_N"/>
    <property type="match status" value="1"/>
</dbReference>
<feature type="domain" description="Nematode cuticle collagen N-terminal" evidence="4">
    <location>
        <begin position="66"/>
        <end position="118"/>
    </location>
</feature>
<evidence type="ECO:0000313" key="5">
    <source>
        <dbReference type="Proteomes" id="UP000887572"/>
    </source>
</evidence>
<dbReference type="InterPro" id="IPR008160">
    <property type="entry name" value="Collagen"/>
</dbReference>
<organism evidence="5 6">
    <name type="scientific">Globodera rostochiensis</name>
    <name type="common">Golden nematode worm</name>
    <name type="synonym">Heterodera rostochiensis</name>
    <dbReference type="NCBI Taxonomy" id="31243"/>
    <lineage>
        <taxon>Eukaryota</taxon>
        <taxon>Metazoa</taxon>
        <taxon>Ecdysozoa</taxon>
        <taxon>Nematoda</taxon>
        <taxon>Chromadorea</taxon>
        <taxon>Rhabditida</taxon>
        <taxon>Tylenchina</taxon>
        <taxon>Tylenchomorpha</taxon>
        <taxon>Tylenchoidea</taxon>
        <taxon>Heteroderidae</taxon>
        <taxon>Heteroderinae</taxon>
        <taxon>Globodera</taxon>
    </lineage>
</organism>
<dbReference type="Proteomes" id="UP000887572">
    <property type="component" value="Unplaced"/>
</dbReference>
<dbReference type="WBParaSite" id="Gr19_v10_g8355.t1">
    <property type="protein sequence ID" value="Gr19_v10_g8355.t1"/>
    <property type="gene ID" value="Gr19_v10_g8355"/>
</dbReference>
<dbReference type="Pfam" id="PF01391">
    <property type="entry name" value="Collagen"/>
    <property type="match status" value="1"/>
</dbReference>
<protein>
    <submittedName>
        <fullName evidence="6">Nematode cuticle collagen N-terminal domain-containing protein</fullName>
    </submittedName>
</protein>
<sequence length="337" mass="35873">MKWAEMERESKESEWRQRRADQRTKAANESMKTIVPFAAVFFNYAPGIDWCTSAAEDAEMPREAQLIATVAGGCCAIVLFVCLAMIPQIYWDIQRLNDEVRNGIEYFRAETDAAWDELMHVQLLGMAPTPAPEHPFTSLVGRLRRQADQYNGLPAWCQCQPIKPQCPPGPPGPPGEPGQDGQPGHMGPPGEDNTQLHSQIQCPGPDTACIKCPAGPRGTPGPEGCSRQGRPRREGRRPGKEGTPGGPGKDGLKAVPGPPGPKGRPGQPGKKGASGMKGRNGEQGTPGAQGPPGKSGQPGQNGHPGKQGPRGAPGLPGTDAAYCPCPKRSAVYVNRFN</sequence>
<evidence type="ECO:0000256" key="2">
    <source>
        <dbReference type="SAM" id="MobiDB-lite"/>
    </source>
</evidence>
<dbReference type="SMART" id="SM01088">
    <property type="entry name" value="Col_cuticle_N"/>
    <property type="match status" value="1"/>
</dbReference>
<dbReference type="PANTHER" id="PTHR24637:SF194">
    <property type="entry name" value="CUTICLE COLLAGEN 10-RELATED"/>
    <property type="match status" value="1"/>
</dbReference>
<feature type="compositionally biased region" description="Polar residues" evidence="2">
    <location>
        <begin position="192"/>
        <end position="201"/>
    </location>
</feature>
<proteinExistence type="predicted"/>
<keyword evidence="5" id="KW-1185">Reference proteome</keyword>
<feature type="region of interest" description="Disordered" evidence="2">
    <location>
        <begin position="1"/>
        <end position="22"/>
    </location>
</feature>
<feature type="region of interest" description="Disordered" evidence="2">
    <location>
        <begin position="166"/>
        <end position="324"/>
    </location>
</feature>
<evidence type="ECO:0000256" key="1">
    <source>
        <dbReference type="ARBA" id="ARBA00022737"/>
    </source>
</evidence>
<evidence type="ECO:0000256" key="3">
    <source>
        <dbReference type="SAM" id="Phobius"/>
    </source>
</evidence>
<dbReference type="PANTHER" id="PTHR24637">
    <property type="entry name" value="COLLAGEN"/>
    <property type="match status" value="1"/>
</dbReference>
<dbReference type="InterPro" id="IPR002486">
    <property type="entry name" value="Col_cuticle_N"/>
</dbReference>
<accession>A0A914I836</accession>
<dbReference type="AlphaFoldDB" id="A0A914I836"/>
<evidence type="ECO:0000259" key="4">
    <source>
        <dbReference type="SMART" id="SM01088"/>
    </source>
</evidence>
<keyword evidence="1" id="KW-0677">Repeat</keyword>
<keyword evidence="3" id="KW-1133">Transmembrane helix</keyword>